<dbReference type="EMBL" id="JAGIOL010000001">
    <property type="protein sequence ID" value="MBP2437164.1"/>
    <property type="molecule type" value="Genomic_DNA"/>
</dbReference>
<feature type="transmembrane region" description="Helical" evidence="7">
    <location>
        <begin position="42"/>
        <end position="61"/>
    </location>
</feature>
<comment type="subcellular location">
    <subcellularLocation>
        <location evidence="1 7">Cell membrane</location>
        <topology evidence="1 7">Multi-pass membrane protein</topology>
    </subcellularLocation>
</comment>
<keyword evidence="10" id="KW-1185">Reference proteome</keyword>
<feature type="transmembrane region" description="Helical" evidence="7">
    <location>
        <begin position="189"/>
        <end position="209"/>
    </location>
</feature>
<comment type="caution">
    <text evidence="9">The sequence shown here is derived from an EMBL/GenBank/DDBJ whole genome shotgun (WGS) entry which is preliminary data.</text>
</comment>
<sequence>MADFLTWLSWLSPWAQIPIVVATFAAAVGILLFFIEIAPRKGRIYTLIRLAVCVLAPLGVLWLLQSWWWAILGAGILGLLFFWFDLRAKEGAGYKFQLFAFLAPALSLLFVGLILPVVETIIQSFFNSTGTAFVGLANYEWIFTQPQGIRTVANTIVWVLIAPVASTAIGLVYAYFIDKTRGEKIYKTLIFLPMAISFVGASIIWRFMYTHRPSGRDQIGFLNQIIVWLGGEPIFFLQLEPWNTLFLILVFVWIYTGFAMVVLSAAIKGVPAEQIEASQLDGANAIQRFLQIVVPSIKTSIVVVLTTIALTSMKIFDIVRTMTAGGNNTSVIANEMYSQFSNLQTGRAAAYAVVLFVLVLPLIIYNARQMNKQKEIA</sequence>
<feature type="transmembrane region" description="Helical" evidence="7">
    <location>
        <begin position="14"/>
        <end position="35"/>
    </location>
</feature>
<keyword evidence="3" id="KW-1003">Cell membrane</keyword>
<keyword evidence="2 7" id="KW-0813">Transport</keyword>
<dbReference type="CDD" id="cd06261">
    <property type="entry name" value="TM_PBP2"/>
    <property type="match status" value="1"/>
</dbReference>
<dbReference type="PROSITE" id="PS50928">
    <property type="entry name" value="ABC_TM1"/>
    <property type="match status" value="1"/>
</dbReference>
<evidence type="ECO:0000313" key="10">
    <source>
        <dbReference type="Proteomes" id="UP001519362"/>
    </source>
</evidence>
<gene>
    <name evidence="9" type="ORF">JOF34_001750</name>
</gene>
<dbReference type="InterPro" id="IPR000515">
    <property type="entry name" value="MetI-like"/>
</dbReference>
<evidence type="ECO:0000256" key="2">
    <source>
        <dbReference type="ARBA" id="ARBA00022448"/>
    </source>
</evidence>
<proteinExistence type="inferred from homology"/>
<feature type="domain" description="ABC transmembrane type-1" evidence="8">
    <location>
        <begin position="152"/>
        <end position="366"/>
    </location>
</feature>
<comment type="similarity">
    <text evidence="7">Belongs to the binding-protein-dependent transport system permease family.</text>
</comment>
<evidence type="ECO:0000256" key="5">
    <source>
        <dbReference type="ARBA" id="ARBA00022989"/>
    </source>
</evidence>
<name>A0ABS4ZIQ7_9MICO</name>
<dbReference type="SUPFAM" id="SSF161098">
    <property type="entry name" value="MetI-like"/>
    <property type="match status" value="1"/>
</dbReference>
<dbReference type="PANTHER" id="PTHR30193:SF18">
    <property type="entry name" value="OSMOPROTECTIVE COMPOUNDS UPTAKE PERMEASE PROTEIN GGTC"/>
    <property type="match status" value="1"/>
</dbReference>
<feature type="transmembrane region" description="Helical" evidence="7">
    <location>
        <begin position="348"/>
        <end position="367"/>
    </location>
</feature>
<feature type="transmembrane region" description="Helical" evidence="7">
    <location>
        <begin position="155"/>
        <end position="177"/>
    </location>
</feature>
<dbReference type="RefSeq" id="WP_165134656.1">
    <property type="nucleotide sequence ID" value="NZ_CP049253.1"/>
</dbReference>
<dbReference type="InterPro" id="IPR051393">
    <property type="entry name" value="ABC_transporter_permease"/>
</dbReference>
<organism evidence="9 10">
    <name type="scientific">Microbacterium amylolyticum</name>
    <dbReference type="NCBI Taxonomy" id="936337"/>
    <lineage>
        <taxon>Bacteria</taxon>
        <taxon>Bacillati</taxon>
        <taxon>Actinomycetota</taxon>
        <taxon>Actinomycetes</taxon>
        <taxon>Micrococcales</taxon>
        <taxon>Microbacteriaceae</taxon>
        <taxon>Microbacterium</taxon>
    </lineage>
</organism>
<dbReference type="PANTHER" id="PTHR30193">
    <property type="entry name" value="ABC TRANSPORTER PERMEASE PROTEIN"/>
    <property type="match status" value="1"/>
</dbReference>
<evidence type="ECO:0000256" key="3">
    <source>
        <dbReference type="ARBA" id="ARBA00022475"/>
    </source>
</evidence>
<feature type="transmembrane region" description="Helical" evidence="7">
    <location>
        <begin position="67"/>
        <end position="86"/>
    </location>
</feature>
<feature type="transmembrane region" description="Helical" evidence="7">
    <location>
        <begin position="245"/>
        <end position="267"/>
    </location>
</feature>
<evidence type="ECO:0000256" key="1">
    <source>
        <dbReference type="ARBA" id="ARBA00004651"/>
    </source>
</evidence>
<reference evidence="9 10" key="1">
    <citation type="submission" date="2021-03" db="EMBL/GenBank/DDBJ databases">
        <title>Sequencing the genomes of 1000 actinobacteria strains.</title>
        <authorList>
            <person name="Klenk H.-P."/>
        </authorList>
    </citation>
    <scope>NUCLEOTIDE SEQUENCE [LARGE SCALE GENOMIC DNA]</scope>
    <source>
        <strain evidence="9 10">DSM 24221</strain>
    </source>
</reference>
<evidence type="ECO:0000313" key="9">
    <source>
        <dbReference type="EMBL" id="MBP2437164.1"/>
    </source>
</evidence>
<protein>
    <submittedName>
        <fullName evidence="9">Alpha-glucoside transport system permease protein</fullName>
    </submittedName>
</protein>
<feature type="transmembrane region" description="Helical" evidence="7">
    <location>
        <begin position="98"/>
        <end position="118"/>
    </location>
</feature>
<evidence type="ECO:0000256" key="6">
    <source>
        <dbReference type="ARBA" id="ARBA00023136"/>
    </source>
</evidence>
<keyword evidence="4 7" id="KW-0812">Transmembrane</keyword>
<dbReference type="Pfam" id="PF00528">
    <property type="entry name" value="BPD_transp_1"/>
    <property type="match status" value="1"/>
</dbReference>
<accession>A0ABS4ZIQ7</accession>
<dbReference type="InterPro" id="IPR035906">
    <property type="entry name" value="MetI-like_sf"/>
</dbReference>
<evidence type="ECO:0000256" key="4">
    <source>
        <dbReference type="ARBA" id="ARBA00022692"/>
    </source>
</evidence>
<keyword evidence="5 7" id="KW-1133">Transmembrane helix</keyword>
<keyword evidence="6 7" id="KW-0472">Membrane</keyword>
<evidence type="ECO:0000256" key="7">
    <source>
        <dbReference type="RuleBase" id="RU363032"/>
    </source>
</evidence>
<dbReference type="Proteomes" id="UP001519362">
    <property type="component" value="Unassembled WGS sequence"/>
</dbReference>
<dbReference type="Gene3D" id="1.10.3720.10">
    <property type="entry name" value="MetI-like"/>
    <property type="match status" value="1"/>
</dbReference>
<evidence type="ECO:0000259" key="8">
    <source>
        <dbReference type="PROSITE" id="PS50928"/>
    </source>
</evidence>
<feature type="transmembrane region" description="Helical" evidence="7">
    <location>
        <begin position="288"/>
        <end position="310"/>
    </location>
</feature>